<evidence type="ECO:0000256" key="2">
    <source>
        <dbReference type="ARBA" id="ARBA00023315"/>
    </source>
</evidence>
<keyword evidence="2" id="KW-0012">Acyltransferase</keyword>
<evidence type="ECO:0000313" key="4">
    <source>
        <dbReference type="EMBL" id="MEW9266016.1"/>
    </source>
</evidence>
<protein>
    <submittedName>
        <fullName evidence="4">GNAT family N-acetyltransferase</fullName>
    </submittedName>
</protein>
<dbReference type="Gene3D" id="3.40.630.30">
    <property type="match status" value="1"/>
</dbReference>
<gene>
    <name evidence="4" type="ORF">AB1207_14780</name>
</gene>
<organism evidence="4 5">
    <name type="scientific">Kineococcus endophyticus</name>
    <dbReference type="NCBI Taxonomy" id="1181883"/>
    <lineage>
        <taxon>Bacteria</taxon>
        <taxon>Bacillati</taxon>
        <taxon>Actinomycetota</taxon>
        <taxon>Actinomycetes</taxon>
        <taxon>Kineosporiales</taxon>
        <taxon>Kineosporiaceae</taxon>
        <taxon>Kineococcus</taxon>
    </lineage>
</organism>
<accession>A0ABV3P8Q7</accession>
<dbReference type="SUPFAM" id="SSF55729">
    <property type="entry name" value="Acyl-CoA N-acyltransferases (Nat)"/>
    <property type="match status" value="1"/>
</dbReference>
<comment type="caution">
    <text evidence="4">The sequence shown here is derived from an EMBL/GenBank/DDBJ whole genome shotgun (WGS) entry which is preliminary data.</text>
</comment>
<evidence type="ECO:0000313" key="5">
    <source>
        <dbReference type="Proteomes" id="UP001555826"/>
    </source>
</evidence>
<dbReference type="PROSITE" id="PS51186">
    <property type="entry name" value="GNAT"/>
    <property type="match status" value="1"/>
</dbReference>
<dbReference type="Proteomes" id="UP001555826">
    <property type="component" value="Unassembled WGS sequence"/>
</dbReference>
<reference evidence="4 5" key="1">
    <citation type="submission" date="2024-07" db="EMBL/GenBank/DDBJ databases">
        <authorList>
            <person name="Thanompreechachai J."/>
            <person name="Duangmal K."/>
        </authorList>
    </citation>
    <scope>NUCLEOTIDE SEQUENCE [LARGE SCALE GENOMIC DNA]</scope>
    <source>
        <strain evidence="4 5">KCTC 19886</strain>
    </source>
</reference>
<dbReference type="InterPro" id="IPR000182">
    <property type="entry name" value="GNAT_dom"/>
</dbReference>
<name>A0ABV3P8Q7_9ACTN</name>
<dbReference type="CDD" id="cd04301">
    <property type="entry name" value="NAT_SF"/>
    <property type="match status" value="1"/>
</dbReference>
<dbReference type="PANTHER" id="PTHR10545">
    <property type="entry name" value="DIAMINE N-ACETYLTRANSFERASE"/>
    <property type="match status" value="1"/>
</dbReference>
<dbReference type="Pfam" id="PF00583">
    <property type="entry name" value="Acetyltransf_1"/>
    <property type="match status" value="1"/>
</dbReference>
<keyword evidence="1" id="KW-0808">Transferase</keyword>
<dbReference type="EMBL" id="JBFNQN010000010">
    <property type="protein sequence ID" value="MEW9266016.1"/>
    <property type="molecule type" value="Genomic_DNA"/>
</dbReference>
<dbReference type="InterPro" id="IPR051016">
    <property type="entry name" value="Diverse_Substrate_AcTransf"/>
</dbReference>
<proteinExistence type="predicted"/>
<dbReference type="PANTHER" id="PTHR10545:SF29">
    <property type="entry name" value="GH14572P-RELATED"/>
    <property type="match status" value="1"/>
</dbReference>
<sequence length="174" mass="19103">MSTPAPWATLRTATPEDGAAIAGLVRELAEYEREPEAATASAQDFARALQPGTGIGCVVAEVEVDGRPEVVGMALWYTTFSTWLGRQGMWLEDLYVRPEHRRGGIGSAFFAELGRICTERGFGRLEFWVLDWNTSAHAFYRALGARPEDEWTVWRLDGEQLATLGGDTPAPAVT</sequence>
<evidence type="ECO:0000256" key="1">
    <source>
        <dbReference type="ARBA" id="ARBA00022679"/>
    </source>
</evidence>
<evidence type="ECO:0000259" key="3">
    <source>
        <dbReference type="PROSITE" id="PS51186"/>
    </source>
</evidence>
<dbReference type="InterPro" id="IPR016181">
    <property type="entry name" value="Acyl_CoA_acyltransferase"/>
</dbReference>
<feature type="domain" description="N-acetyltransferase" evidence="3">
    <location>
        <begin position="8"/>
        <end position="167"/>
    </location>
</feature>
<dbReference type="RefSeq" id="WP_367639149.1">
    <property type="nucleotide sequence ID" value="NZ_JBFNQN010000010.1"/>
</dbReference>
<keyword evidence="5" id="KW-1185">Reference proteome</keyword>